<sequence>MQRITETPNAVMTTYASPTQGSQELSVWRVDMKQGAQGPWHSMDSEQVWTGLAGAATVQLGDEQVELRAGSAVVLPAGVERRISATEQFTAIVAGYGHAKASVRGEDADRGTPAWIS</sequence>
<gene>
    <name evidence="2" type="ordered locus">Kfla_0606</name>
</gene>
<dbReference type="KEGG" id="kfl:Kfla_0606"/>
<dbReference type="eggNOG" id="COG1917">
    <property type="taxonomic scope" value="Bacteria"/>
</dbReference>
<keyword evidence="3" id="KW-1185">Reference proteome</keyword>
<proteinExistence type="predicted"/>
<accession>D2PX79</accession>
<dbReference type="InterPro" id="IPR014710">
    <property type="entry name" value="RmlC-like_jellyroll"/>
</dbReference>
<evidence type="ECO:0000313" key="3">
    <source>
        <dbReference type="Proteomes" id="UP000007967"/>
    </source>
</evidence>
<evidence type="ECO:0000259" key="1">
    <source>
        <dbReference type="Pfam" id="PF07883"/>
    </source>
</evidence>
<dbReference type="Proteomes" id="UP000007967">
    <property type="component" value="Chromosome"/>
</dbReference>
<dbReference type="HOGENOM" id="CLU_132093_0_0_11"/>
<dbReference type="AlphaFoldDB" id="D2PX79"/>
<dbReference type="InterPro" id="IPR013096">
    <property type="entry name" value="Cupin_2"/>
</dbReference>
<dbReference type="Gene3D" id="2.60.120.10">
    <property type="entry name" value="Jelly Rolls"/>
    <property type="match status" value="1"/>
</dbReference>
<organism evidence="2 3">
    <name type="scientific">Kribbella flavida (strain DSM 17836 / JCM 10339 / NBRC 14399)</name>
    <dbReference type="NCBI Taxonomy" id="479435"/>
    <lineage>
        <taxon>Bacteria</taxon>
        <taxon>Bacillati</taxon>
        <taxon>Actinomycetota</taxon>
        <taxon>Actinomycetes</taxon>
        <taxon>Propionibacteriales</taxon>
        <taxon>Kribbellaceae</taxon>
        <taxon>Kribbella</taxon>
    </lineage>
</organism>
<dbReference type="Pfam" id="PF07883">
    <property type="entry name" value="Cupin_2"/>
    <property type="match status" value="1"/>
</dbReference>
<dbReference type="EMBL" id="CP001736">
    <property type="protein sequence ID" value="ADB29727.1"/>
    <property type="molecule type" value="Genomic_DNA"/>
</dbReference>
<name>D2PX79_KRIFD</name>
<dbReference type="OrthoDB" id="5145129at2"/>
<reference evidence="3" key="1">
    <citation type="submission" date="2009-09" db="EMBL/GenBank/DDBJ databases">
        <title>The complete genome of Kribbella flavida DSM 17836.</title>
        <authorList>
            <consortium name="US DOE Joint Genome Institute (JGI-PGF)"/>
            <person name="Lucas S."/>
            <person name="Copeland A."/>
            <person name="Lapidus A."/>
            <person name="Glavina del Rio T."/>
            <person name="Dalin E."/>
            <person name="Tice H."/>
            <person name="Bruce D."/>
            <person name="Goodwin L."/>
            <person name="Pitluck S."/>
            <person name="Kyrpides N."/>
            <person name="Mavromatis K."/>
            <person name="Ivanova N."/>
            <person name="Saunders E."/>
            <person name="Brettin T."/>
            <person name="Detter J.C."/>
            <person name="Han C."/>
            <person name="Larimer F."/>
            <person name="Land M."/>
            <person name="Hauser L."/>
            <person name="Markowitz V."/>
            <person name="Cheng J.-F."/>
            <person name="Hugenholtz P."/>
            <person name="Woyke T."/>
            <person name="Wu D."/>
            <person name="Pukall R."/>
            <person name="Klenk H.-P."/>
            <person name="Eisen J.A."/>
        </authorList>
    </citation>
    <scope>NUCLEOTIDE SEQUENCE [LARGE SCALE GENOMIC DNA]</scope>
    <source>
        <strain evidence="3">DSM 17836 / JCM 10339 / NBRC 14399</strain>
    </source>
</reference>
<protein>
    <submittedName>
        <fullName evidence="2">Cupin 2 conserved barrel domain protein</fullName>
    </submittedName>
</protein>
<dbReference type="RefSeq" id="WP_012918283.1">
    <property type="nucleotide sequence ID" value="NC_013729.1"/>
</dbReference>
<reference evidence="2 3" key="2">
    <citation type="journal article" date="2010" name="Stand. Genomic Sci.">
        <title>Complete genome sequence of Kribbella flavida type strain (IFO 14399).</title>
        <authorList>
            <person name="Pukall R."/>
            <person name="Lapidus A."/>
            <person name="Glavina Del Rio T."/>
            <person name="Copeland A."/>
            <person name="Tice H."/>
            <person name="Cheng J.-F."/>
            <person name="Lucas S."/>
            <person name="Chen F."/>
            <person name="Nolan M."/>
            <person name="LaButti K."/>
            <person name="Pati A."/>
            <person name="Ivanova N."/>
            <person name="Mavrommatis K."/>
            <person name="Mikhailova N."/>
            <person name="Pitluck S."/>
            <person name="Bruce D."/>
            <person name="Goodwin L."/>
            <person name="Land M."/>
            <person name="Hauser L."/>
            <person name="Chang Y.-J."/>
            <person name="Jeffries C.D."/>
            <person name="Chen A."/>
            <person name="Palaniappan K."/>
            <person name="Chain P."/>
            <person name="Rohde M."/>
            <person name="Goeker M."/>
            <person name="Bristow J."/>
            <person name="Eisen J.A."/>
            <person name="Markowitz V."/>
            <person name="Hugenholtz P."/>
            <person name="Kyrpides N.C."/>
            <person name="Klenk H.-P."/>
            <person name="Brettin T."/>
        </authorList>
    </citation>
    <scope>NUCLEOTIDE SEQUENCE [LARGE SCALE GENOMIC DNA]</scope>
    <source>
        <strain evidence="3">DSM 17836 / JCM 10339 / NBRC 14399</strain>
    </source>
</reference>
<dbReference type="SUPFAM" id="SSF51182">
    <property type="entry name" value="RmlC-like cupins"/>
    <property type="match status" value="1"/>
</dbReference>
<feature type="domain" description="Cupin type-2" evidence="1">
    <location>
        <begin position="29"/>
        <end position="88"/>
    </location>
</feature>
<evidence type="ECO:0000313" key="2">
    <source>
        <dbReference type="EMBL" id="ADB29727.1"/>
    </source>
</evidence>
<dbReference type="InterPro" id="IPR011051">
    <property type="entry name" value="RmlC_Cupin_sf"/>
</dbReference>